<reference evidence="2 3" key="1">
    <citation type="submission" date="2020-04" db="EMBL/GenBank/DDBJ databases">
        <title>Rhodospirillaceae bacterium KN72 isolated from deep sea.</title>
        <authorList>
            <person name="Zhang D.-C."/>
        </authorList>
    </citation>
    <scope>NUCLEOTIDE SEQUENCE [LARGE SCALE GENOMIC DNA]</scope>
    <source>
        <strain evidence="2 3">KN72</strain>
    </source>
</reference>
<keyword evidence="3" id="KW-1185">Reference proteome</keyword>
<evidence type="ECO:0000256" key="1">
    <source>
        <dbReference type="SAM" id="MobiDB-lite"/>
    </source>
</evidence>
<gene>
    <name evidence="2" type="ORF">HH303_06650</name>
</gene>
<dbReference type="InterPro" id="IPR019285">
    <property type="entry name" value="DUF2336"/>
</dbReference>
<feature type="region of interest" description="Disordered" evidence="1">
    <location>
        <begin position="236"/>
        <end position="258"/>
    </location>
</feature>
<dbReference type="Pfam" id="PF10098">
    <property type="entry name" value="DUF2336"/>
    <property type="match status" value="1"/>
</dbReference>
<evidence type="ECO:0000313" key="2">
    <source>
        <dbReference type="EMBL" id="NMM44148.1"/>
    </source>
</evidence>
<proteinExistence type="predicted"/>
<evidence type="ECO:0000313" key="3">
    <source>
        <dbReference type="Proteomes" id="UP000539372"/>
    </source>
</evidence>
<accession>A0A7Y0DZ44</accession>
<organism evidence="2 3">
    <name type="scientific">Pacificispira spongiicola</name>
    <dbReference type="NCBI Taxonomy" id="2729598"/>
    <lineage>
        <taxon>Bacteria</taxon>
        <taxon>Pseudomonadati</taxon>
        <taxon>Pseudomonadota</taxon>
        <taxon>Alphaproteobacteria</taxon>
        <taxon>Rhodospirillales</taxon>
        <taxon>Rhodospirillaceae</taxon>
        <taxon>Pacificispira</taxon>
    </lineage>
</organism>
<comment type="caution">
    <text evidence="2">The sequence shown here is derived from an EMBL/GenBank/DDBJ whole genome shotgun (WGS) entry which is preliminary data.</text>
</comment>
<sequence>MTDRATSFEHLLRLAHQRALDGKGGLAASVAKLCLDSRADLSARELALTYEILRMLIDKVEMEVRRNISDYLCTRTDVPRDLIAFLANDKVHVAYPILRHSSLLNDEDLIKLVRDHGHGHAMAVATRPELSEKVSHFLVSLKDDTVDTSLAKNFAARIAQPDMAILVDRSIDQPALHAPLSQRSDLGAELARKLFTIVGDTLRRHIVENYDIDNLAVADAVDAAILNALDDPDPLGKVLDGSRSKPTPSGGWAEQAKRGADKPPVVVMARLVSSGRESAAVAYAEATHLPLPTARWIFTRADTQTLAIALKAIGTDSSSYITAAMKLGLFKDEAEVDRATSYFDRIDAKTAAMVVNHWKTRPPIDEQA</sequence>
<dbReference type="Proteomes" id="UP000539372">
    <property type="component" value="Unassembled WGS sequence"/>
</dbReference>
<dbReference type="AlphaFoldDB" id="A0A7Y0DZ44"/>
<dbReference type="EMBL" id="JABBNT010000002">
    <property type="protein sequence ID" value="NMM44148.1"/>
    <property type="molecule type" value="Genomic_DNA"/>
</dbReference>
<protein>
    <submittedName>
        <fullName evidence="2">DUF2336 domain-containing protein</fullName>
    </submittedName>
</protein>
<name>A0A7Y0DZ44_9PROT</name>
<dbReference type="RefSeq" id="WP_169624452.1">
    <property type="nucleotide sequence ID" value="NZ_JABBNT010000002.1"/>
</dbReference>